<evidence type="ECO:0000256" key="3">
    <source>
        <dbReference type="ARBA" id="ARBA00022692"/>
    </source>
</evidence>
<evidence type="ECO:0000313" key="8">
    <source>
        <dbReference type="Proteomes" id="UP000306585"/>
    </source>
</evidence>
<comment type="similarity">
    <text evidence="2">Belongs to the nurim family.</text>
</comment>
<dbReference type="GO" id="GO:0032259">
    <property type="term" value="P:methylation"/>
    <property type="evidence" value="ECO:0007669"/>
    <property type="project" value="UniProtKB-KW"/>
</dbReference>
<evidence type="ECO:0000256" key="5">
    <source>
        <dbReference type="ARBA" id="ARBA00023136"/>
    </source>
</evidence>
<feature type="transmembrane region" description="Helical" evidence="6">
    <location>
        <begin position="73"/>
        <end position="93"/>
    </location>
</feature>
<comment type="caution">
    <text evidence="7">The sequence shown here is derived from an EMBL/GenBank/DDBJ whole genome shotgun (WGS) entry which is preliminary data.</text>
</comment>
<evidence type="ECO:0000256" key="2">
    <source>
        <dbReference type="ARBA" id="ARBA00010631"/>
    </source>
</evidence>
<keyword evidence="4 6" id="KW-1133">Transmembrane helix</keyword>
<comment type="subcellular location">
    <subcellularLocation>
        <location evidence="1">Endomembrane system</location>
        <topology evidence="1">Multi-pass membrane protein</topology>
    </subcellularLocation>
</comment>
<keyword evidence="3 6" id="KW-0812">Transmembrane</keyword>
<dbReference type="PANTHER" id="PTHR31040:SF1">
    <property type="entry name" value="NURIM"/>
    <property type="match status" value="1"/>
</dbReference>
<protein>
    <submittedName>
        <fullName evidence="7">Isoprenylcysteine carboxylmethyltransferase family protein</fullName>
    </submittedName>
</protein>
<dbReference type="PANTHER" id="PTHR31040">
    <property type="entry name" value="NURIM"/>
    <property type="match status" value="1"/>
</dbReference>
<feature type="transmembrane region" description="Helical" evidence="6">
    <location>
        <begin position="42"/>
        <end position="61"/>
    </location>
</feature>
<dbReference type="RefSeq" id="WP_138239895.1">
    <property type="nucleotide sequence ID" value="NZ_VBRY01000011.1"/>
</dbReference>
<organism evidence="7 8">
    <name type="scientific">Mariprofundus erugo</name>
    <dbReference type="NCBI Taxonomy" id="2528639"/>
    <lineage>
        <taxon>Bacteria</taxon>
        <taxon>Pseudomonadati</taxon>
        <taxon>Pseudomonadota</taxon>
        <taxon>Candidatius Mariprofundia</taxon>
        <taxon>Mariprofundales</taxon>
        <taxon>Mariprofundaceae</taxon>
        <taxon>Mariprofundus</taxon>
    </lineage>
</organism>
<keyword evidence="5 6" id="KW-0472">Membrane</keyword>
<dbReference type="Proteomes" id="UP000306585">
    <property type="component" value="Unassembled WGS sequence"/>
</dbReference>
<accession>A0A5R9GK04</accession>
<name>A0A5R9GK04_9PROT</name>
<reference evidence="7 8" key="1">
    <citation type="journal article" date="2019" name="Appl. Environ. Microbiol.">
        <title>Environmental Evidence and Genomic Insight of Iron-oxidizing Bacteria Preference Towards More Corrosion Resistant Stainless Steel at Higher Salinities.</title>
        <authorList>
            <person name="Garrison C.E."/>
            <person name="Price K.A."/>
            <person name="Field E.K."/>
        </authorList>
    </citation>
    <scope>NUCLEOTIDE SEQUENCE [LARGE SCALE GENOMIC DNA]</scope>
    <source>
        <strain evidence="7 8">P3</strain>
    </source>
</reference>
<keyword evidence="8" id="KW-1185">Reference proteome</keyword>
<dbReference type="EMBL" id="VBRY01000011">
    <property type="protein sequence ID" value="TLS66138.1"/>
    <property type="molecule type" value="Genomic_DNA"/>
</dbReference>
<evidence type="ECO:0000256" key="4">
    <source>
        <dbReference type="ARBA" id="ARBA00022989"/>
    </source>
</evidence>
<dbReference type="InterPro" id="IPR007318">
    <property type="entry name" value="Phopholipid_MeTrfase"/>
</dbReference>
<evidence type="ECO:0000313" key="7">
    <source>
        <dbReference type="EMBL" id="TLS66138.1"/>
    </source>
</evidence>
<gene>
    <name evidence="7" type="ORF">FEF65_11120</name>
</gene>
<dbReference type="GO" id="GO:0012505">
    <property type="term" value="C:endomembrane system"/>
    <property type="evidence" value="ECO:0007669"/>
    <property type="project" value="UniProtKB-SubCell"/>
</dbReference>
<dbReference type="AlphaFoldDB" id="A0A5R9GK04"/>
<dbReference type="InterPro" id="IPR033580">
    <property type="entry name" value="Nurim-like"/>
</dbReference>
<keyword evidence="7" id="KW-0489">Methyltransferase</keyword>
<evidence type="ECO:0000256" key="6">
    <source>
        <dbReference type="SAM" id="Phobius"/>
    </source>
</evidence>
<dbReference type="Gene3D" id="1.20.120.1630">
    <property type="match status" value="1"/>
</dbReference>
<keyword evidence="7" id="KW-0808">Transferase</keyword>
<sequence>MHTILLIWLATFIFALMHSLLASDRCKQWWYWHGFSPSRYRLFYTLQSVLLTILWAVYVHTQPDMPLYHLHGPLFILFVILQLAGVVIAVKAFRPIDTLVFLGLREAATGVDTFVVTGIYRYLRHPMYSGAMLILLASPWQSMNTLNLALAVSLYFIIGSRFEEKRMVRAYPEYARYRQQVPAFIPAIRMGQAKPADR</sequence>
<dbReference type="GO" id="GO:0008168">
    <property type="term" value="F:methyltransferase activity"/>
    <property type="evidence" value="ECO:0007669"/>
    <property type="project" value="UniProtKB-KW"/>
</dbReference>
<feature type="transmembrane region" description="Helical" evidence="6">
    <location>
        <begin position="131"/>
        <end position="158"/>
    </location>
</feature>
<evidence type="ECO:0000256" key="1">
    <source>
        <dbReference type="ARBA" id="ARBA00004127"/>
    </source>
</evidence>
<proteinExistence type="inferred from homology"/>
<dbReference type="Pfam" id="PF04191">
    <property type="entry name" value="PEMT"/>
    <property type="match status" value="1"/>
</dbReference>